<dbReference type="Proteomes" id="UP000447434">
    <property type="component" value="Chromosome 11"/>
</dbReference>
<dbReference type="EMBL" id="WOCE01000011">
    <property type="protein sequence ID" value="KAE9604621.1"/>
    <property type="molecule type" value="Genomic_DNA"/>
</dbReference>
<gene>
    <name evidence="2" type="ORF">Lalb_Chr11g0073751</name>
</gene>
<protein>
    <submittedName>
        <fullName evidence="2">Uncharacterized protein</fullName>
    </submittedName>
</protein>
<keyword evidence="1" id="KW-1133">Transmembrane helix</keyword>
<dbReference type="AlphaFoldDB" id="A0A6A4PSH9"/>
<name>A0A6A4PSH9_LUPAL</name>
<keyword evidence="3" id="KW-1185">Reference proteome</keyword>
<evidence type="ECO:0000313" key="3">
    <source>
        <dbReference type="Proteomes" id="UP000447434"/>
    </source>
</evidence>
<organism evidence="2 3">
    <name type="scientific">Lupinus albus</name>
    <name type="common">White lupine</name>
    <name type="synonym">Lupinus termis</name>
    <dbReference type="NCBI Taxonomy" id="3870"/>
    <lineage>
        <taxon>Eukaryota</taxon>
        <taxon>Viridiplantae</taxon>
        <taxon>Streptophyta</taxon>
        <taxon>Embryophyta</taxon>
        <taxon>Tracheophyta</taxon>
        <taxon>Spermatophyta</taxon>
        <taxon>Magnoliopsida</taxon>
        <taxon>eudicotyledons</taxon>
        <taxon>Gunneridae</taxon>
        <taxon>Pentapetalae</taxon>
        <taxon>rosids</taxon>
        <taxon>fabids</taxon>
        <taxon>Fabales</taxon>
        <taxon>Fabaceae</taxon>
        <taxon>Papilionoideae</taxon>
        <taxon>50 kb inversion clade</taxon>
        <taxon>genistoids sensu lato</taxon>
        <taxon>core genistoids</taxon>
        <taxon>Genisteae</taxon>
        <taxon>Lupinus</taxon>
    </lineage>
</organism>
<keyword evidence="1" id="KW-0812">Transmembrane</keyword>
<sequence length="64" mass="7984">MFHRVFFLFFFIENLSFVFPIFIQLELIWVVRNLVCHCSLYMWWLVAAGRRWWVISEEERKLGI</sequence>
<accession>A0A6A4PSH9</accession>
<keyword evidence="1" id="KW-0472">Membrane</keyword>
<feature type="transmembrane region" description="Helical" evidence="1">
    <location>
        <begin position="29"/>
        <end position="46"/>
    </location>
</feature>
<reference evidence="3" key="1">
    <citation type="journal article" date="2020" name="Nat. Commun.">
        <title>Genome sequence of the cluster root forming white lupin.</title>
        <authorList>
            <person name="Hufnagel B."/>
            <person name="Marques A."/>
            <person name="Soriano A."/>
            <person name="Marques L."/>
            <person name="Divol F."/>
            <person name="Doumas P."/>
            <person name="Sallet E."/>
            <person name="Mancinotti D."/>
            <person name="Carrere S."/>
            <person name="Marande W."/>
            <person name="Arribat S."/>
            <person name="Keller J."/>
            <person name="Huneau C."/>
            <person name="Blein T."/>
            <person name="Aime D."/>
            <person name="Laguerre M."/>
            <person name="Taylor J."/>
            <person name="Schubert V."/>
            <person name="Nelson M."/>
            <person name="Geu-Flores F."/>
            <person name="Crespi M."/>
            <person name="Gallardo-Guerrero K."/>
            <person name="Delaux P.-M."/>
            <person name="Salse J."/>
            <person name="Berges H."/>
            <person name="Guyot R."/>
            <person name="Gouzy J."/>
            <person name="Peret B."/>
        </authorList>
    </citation>
    <scope>NUCLEOTIDE SEQUENCE [LARGE SCALE GENOMIC DNA]</scope>
    <source>
        <strain evidence="3">cv. Amiga</strain>
    </source>
</reference>
<comment type="caution">
    <text evidence="2">The sequence shown here is derived from an EMBL/GenBank/DDBJ whole genome shotgun (WGS) entry which is preliminary data.</text>
</comment>
<evidence type="ECO:0000256" key="1">
    <source>
        <dbReference type="SAM" id="Phobius"/>
    </source>
</evidence>
<feature type="transmembrane region" description="Helical" evidence="1">
    <location>
        <begin position="5"/>
        <end position="23"/>
    </location>
</feature>
<proteinExistence type="predicted"/>
<evidence type="ECO:0000313" key="2">
    <source>
        <dbReference type="EMBL" id="KAE9604621.1"/>
    </source>
</evidence>